<dbReference type="PRINTS" id="PR00463">
    <property type="entry name" value="EP450I"/>
</dbReference>
<comment type="caution">
    <text evidence="4">The sequence shown here is derived from an EMBL/GenBank/DDBJ whole genome shotgun (WGS) entry which is preliminary data.</text>
</comment>
<dbReference type="Proteomes" id="UP000034182">
    <property type="component" value="Unassembled WGS sequence"/>
</dbReference>
<dbReference type="EMBL" id="LAQI01000405">
    <property type="protein sequence ID" value="KKY13108.1"/>
    <property type="molecule type" value="Genomic_DNA"/>
</dbReference>
<evidence type="ECO:0000256" key="1">
    <source>
        <dbReference type="PIRSR" id="PIRSR602401-1"/>
    </source>
</evidence>
<dbReference type="CDD" id="cd11061">
    <property type="entry name" value="CYP67-like"/>
    <property type="match status" value="1"/>
</dbReference>
<dbReference type="Pfam" id="PF00067">
    <property type="entry name" value="p450"/>
    <property type="match status" value="1"/>
</dbReference>
<name>A0A0G2FMC2_9PEZI</name>
<dbReference type="GO" id="GO:0020037">
    <property type="term" value="F:heme binding"/>
    <property type="evidence" value="ECO:0007669"/>
    <property type="project" value="InterPro"/>
</dbReference>
<keyword evidence="3" id="KW-0812">Transmembrane</keyword>
<keyword evidence="1" id="KW-0408">Iron</keyword>
<feature type="binding site" description="axial binding residue" evidence="1">
    <location>
        <position position="537"/>
    </location>
    <ligand>
        <name>heme</name>
        <dbReference type="ChEBI" id="CHEBI:30413"/>
    </ligand>
    <ligandPart>
        <name>Fe</name>
        <dbReference type="ChEBI" id="CHEBI:18248"/>
    </ligandPart>
</feature>
<organism evidence="4 5">
    <name type="scientific">Diplodia seriata</name>
    <dbReference type="NCBI Taxonomy" id="420778"/>
    <lineage>
        <taxon>Eukaryota</taxon>
        <taxon>Fungi</taxon>
        <taxon>Dikarya</taxon>
        <taxon>Ascomycota</taxon>
        <taxon>Pezizomycotina</taxon>
        <taxon>Dothideomycetes</taxon>
        <taxon>Dothideomycetes incertae sedis</taxon>
        <taxon>Botryosphaeriales</taxon>
        <taxon>Botryosphaeriaceae</taxon>
        <taxon>Diplodia</taxon>
    </lineage>
</organism>
<feature type="region of interest" description="Disordered" evidence="2">
    <location>
        <begin position="501"/>
        <end position="520"/>
    </location>
</feature>
<evidence type="ECO:0000256" key="3">
    <source>
        <dbReference type="SAM" id="Phobius"/>
    </source>
</evidence>
<evidence type="ECO:0000313" key="4">
    <source>
        <dbReference type="EMBL" id="KKY13108.1"/>
    </source>
</evidence>
<dbReference type="GO" id="GO:0005506">
    <property type="term" value="F:iron ion binding"/>
    <property type="evidence" value="ECO:0007669"/>
    <property type="project" value="InterPro"/>
</dbReference>
<keyword evidence="1" id="KW-0349">Heme</keyword>
<dbReference type="InterPro" id="IPR001128">
    <property type="entry name" value="Cyt_P450"/>
</dbReference>
<keyword evidence="1" id="KW-0479">Metal-binding</keyword>
<dbReference type="GO" id="GO:0016705">
    <property type="term" value="F:oxidoreductase activity, acting on paired donors, with incorporation or reduction of molecular oxygen"/>
    <property type="evidence" value="ECO:0007669"/>
    <property type="project" value="InterPro"/>
</dbReference>
<protein>
    <submittedName>
        <fullName evidence="4">Putative cytochrome p450</fullName>
    </submittedName>
</protein>
<feature type="transmembrane region" description="Helical" evidence="3">
    <location>
        <begin position="32"/>
        <end position="55"/>
    </location>
</feature>
<feature type="transmembrane region" description="Helical" evidence="3">
    <location>
        <begin position="92"/>
        <end position="114"/>
    </location>
</feature>
<keyword evidence="3" id="KW-0472">Membrane</keyword>
<keyword evidence="3" id="KW-1133">Transmembrane helix</keyword>
<dbReference type="AlphaFoldDB" id="A0A0G2FMC2"/>
<accession>A0A0G2FMC2</accession>
<dbReference type="InterPro" id="IPR050121">
    <property type="entry name" value="Cytochrome_P450_monoxygenase"/>
</dbReference>
<dbReference type="GO" id="GO:0004497">
    <property type="term" value="F:monooxygenase activity"/>
    <property type="evidence" value="ECO:0007669"/>
    <property type="project" value="InterPro"/>
</dbReference>
<dbReference type="Gene3D" id="1.10.630.10">
    <property type="entry name" value="Cytochrome P450"/>
    <property type="match status" value="1"/>
</dbReference>
<feature type="transmembrane region" description="Helical" evidence="3">
    <location>
        <begin position="67"/>
        <end position="86"/>
    </location>
</feature>
<evidence type="ECO:0000256" key="2">
    <source>
        <dbReference type="SAM" id="MobiDB-lite"/>
    </source>
</evidence>
<dbReference type="InterPro" id="IPR002401">
    <property type="entry name" value="Cyt_P450_E_grp-I"/>
</dbReference>
<proteinExistence type="predicted"/>
<reference evidence="4 5" key="2">
    <citation type="submission" date="2015-05" db="EMBL/GenBank/DDBJ databases">
        <title>Distinctive expansion of gene families associated with plant cell wall degradation and secondary metabolism in the genomes of grapevine trunk pathogens.</title>
        <authorList>
            <person name="Lawrence D.P."/>
            <person name="Travadon R."/>
            <person name="Rolshausen P.E."/>
            <person name="Baumgartner K."/>
        </authorList>
    </citation>
    <scope>NUCLEOTIDE SEQUENCE [LARGE SCALE GENOMIC DNA]</scope>
    <source>
        <strain evidence="4">DS831</strain>
    </source>
</reference>
<dbReference type="PANTHER" id="PTHR24305">
    <property type="entry name" value="CYTOCHROME P450"/>
    <property type="match status" value="1"/>
</dbReference>
<dbReference type="PANTHER" id="PTHR24305:SF78">
    <property type="entry name" value="P450, PUTATIVE (EUROFUNG)-RELATED"/>
    <property type="match status" value="1"/>
</dbReference>
<gene>
    <name evidence="4" type="ORF">UCDDS831_g09312</name>
</gene>
<dbReference type="SUPFAM" id="SSF48264">
    <property type="entry name" value="Cytochrome P450"/>
    <property type="match status" value="1"/>
</dbReference>
<sequence>MSCTCTCSLAPTDPVLPPPMDEMQAADLPRGLQMGILSSCSKSFALGVLFHWSIVGVEIDGQGWRLVGVYLAAVMLLWALFASLGHMHAFEAAFRTACVANSFKLGLAASIFAYRLLFHRLRKFPGPKYAAASRFYAMYLACKNTQFSNEVEKMHKQYGDFVRIGPREISINRPAAVRLIYGPPSVCKKSPWYSQVTEDVTKCSINSTRVLEVQRQRRRAWDRGFSIKALSSYEPRVRAKTEVLIRQLRARAESKTPVDATAWSMFFSFDVMGAVGLGRDFQTLEAGREHATIRGIHDSMAAIGLLTPVPWLLRMAAGVPGAASKLTAFMAYCSAQVRDKEREVHRDADPQDIISWLIKARFEHDRSAPPGEMALHEDARLLIIAGSDTTAAALANTLNLLARHPRVLAKLQAQLSAAFPHGASDDAFTAATLAKAVPYLDAVINESLRLHPPVPGGLARVTPAEGLVVDGVHVPGDTIVSVPTQTLQRDERNFERAAEFRPERWSGESEGGEEGGQRGLNPENAAFIAFSRGAMNCAGKQLAKMEMRLFLARVAMEFDVVYAEGETGEGFEKGQLDTFTLTLPPLMLRFVPRGTGA</sequence>
<reference evidence="4 5" key="1">
    <citation type="submission" date="2015-03" db="EMBL/GenBank/DDBJ databases">
        <authorList>
            <person name="Morales-Cruz A."/>
            <person name="Amrine K.C."/>
            <person name="Cantu D."/>
        </authorList>
    </citation>
    <scope>NUCLEOTIDE SEQUENCE [LARGE SCALE GENOMIC DNA]</scope>
    <source>
        <strain evidence="4">DS831</strain>
    </source>
</reference>
<comment type="cofactor">
    <cofactor evidence="1">
        <name>heme</name>
        <dbReference type="ChEBI" id="CHEBI:30413"/>
    </cofactor>
</comment>
<dbReference type="PRINTS" id="PR00385">
    <property type="entry name" value="P450"/>
</dbReference>
<dbReference type="InterPro" id="IPR036396">
    <property type="entry name" value="Cyt_P450_sf"/>
</dbReference>
<evidence type="ECO:0000313" key="5">
    <source>
        <dbReference type="Proteomes" id="UP000034182"/>
    </source>
</evidence>